<dbReference type="AlphaFoldDB" id="A0AA49JBW4"/>
<evidence type="ECO:0000313" key="2">
    <source>
        <dbReference type="Proteomes" id="UP001230496"/>
    </source>
</evidence>
<evidence type="ECO:0000313" key="1">
    <source>
        <dbReference type="EMBL" id="WKK77631.2"/>
    </source>
</evidence>
<dbReference type="Proteomes" id="UP001230496">
    <property type="component" value="Chromosome"/>
</dbReference>
<dbReference type="KEGG" id="msaa:QYS49_11320"/>
<organism evidence="1 2">
    <name type="scientific">Marivirga salinarum</name>
    <dbReference type="NCBI Taxonomy" id="3059078"/>
    <lineage>
        <taxon>Bacteria</taxon>
        <taxon>Pseudomonadati</taxon>
        <taxon>Bacteroidota</taxon>
        <taxon>Cytophagia</taxon>
        <taxon>Cytophagales</taxon>
        <taxon>Marivirgaceae</taxon>
        <taxon>Marivirga</taxon>
    </lineage>
</organism>
<keyword evidence="2" id="KW-1185">Reference proteome</keyword>
<name>A0AA49JBW4_9BACT</name>
<dbReference type="EMBL" id="CP129971">
    <property type="protein sequence ID" value="WKK77631.2"/>
    <property type="molecule type" value="Genomic_DNA"/>
</dbReference>
<reference evidence="1 2" key="1">
    <citation type="submission" date="2023-08" db="EMBL/GenBank/DDBJ databases">
        <title>Comparative genomics and taxonomic characterization of three novel marine species of genus Marivirga.</title>
        <authorList>
            <person name="Muhammad N."/>
            <person name="Kim S.-G."/>
        </authorList>
    </citation>
    <scope>NUCLEOTIDE SEQUENCE [LARGE SCALE GENOMIC DNA]</scope>
    <source>
        <strain evidence="1 2">BDSF4-3</strain>
    </source>
</reference>
<protein>
    <submittedName>
        <fullName evidence="1">Uncharacterized protein</fullName>
    </submittedName>
</protein>
<accession>A0AA49JBW4</accession>
<gene>
    <name evidence="1" type="ORF">QYS49_11320</name>
</gene>
<sequence length="166" mass="19254">MSAIAEFRIIETNKLDELKEKSEVKTVKKGLFKKEKIDEFWTFLDSNSEKLKDFDWSGYVFGNLLIFLQEKKEINILDSEHDSIANWISEKRGISTIIFTYKLKELYLEKLNSVNITTEELIEFNKDFSEDSDPEFAKAELEGIKAISENLEKLTDNSKVIILTVG</sequence>
<proteinExistence type="predicted"/>
<dbReference type="RefSeq" id="WP_308349452.1">
    <property type="nucleotide sequence ID" value="NZ_CP129971.1"/>
</dbReference>